<keyword evidence="2" id="KW-1185">Reference proteome</keyword>
<evidence type="ECO:0000313" key="1">
    <source>
        <dbReference type="EMBL" id="CAG8763466.1"/>
    </source>
</evidence>
<comment type="caution">
    <text evidence="1">The sequence shown here is derived from an EMBL/GenBank/DDBJ whole genome shotgun (WGS) entry which is preliminary data.</text>
</comment>
<name>A0ACA9QTT6_9GLOM</name>
<accession>A0ACA9QTT6</accession>
<gene>
    <name evidence="1" type="ORF">RPERSI_LOCUS15507</name>
</gene>
<organism evidence="1 2">
    <name type="scientific">Racocetra persica</name>
    <dbReference type="NCBI Taxonomy" id="160502"/>
    <lineage>
        <taxon>Eukaryota</taxon>
        <taxon>Fungi</taxon>
        <taxon>Fungi incertae sedis</taxon>
        <taxon>Mucoromycota</taxon>
        <taxon>Glomeromycotina</taxon>
        <taxon>Glomeromycetes</taxon>
        <taxon>Diversisporales</taxon>
        <taxon>Gigasporaceae</taxon>
        <taxon>Racocetra</taxon>
    </lineage>
</organism>
<proteinExistence type="predicted"/>
<dbReference type="Proteomes" id="UP000789920">
    <property type="component" value="Unassembled WGS sequence"/>
</dbReference>
<sequence length="74" mass="8546">EHNKNVYYTKSKWYGSGVCPNELVFKRMRYEYDDVTVDATNVKGVYSDFKHTFKLTVSKNVMTVNCVKGIVDAL</sequence>
<protein>
    <submittedName>
        <fullName evidence="1">23370_t:CDS:1</fullName>
    </submittedName>
</protein>
<feature type="non-terminal residue" evidence="1">
    <location>
        <position position="1"/>
    </location>
</feature>
<dbReference type="EMBL" id="CAJVQC010037293">
    <property type="protein sequence ID" value="CAG8763466.1"/>
    <property type="molecule type" value="Genomic_DNA"/>
</dbReference>
<feature type="non-terminal residue" evidence="1">
    <location>
        <position position="74"/>
    </location>
</feature>
<reference evidence="1" key="1">
    <citation type="submission" date="2021-06" db="EMBL/GenBank/DDBJ databases">
        <authorList>
            <person name="Kallberg Y."/>
            <person name="Tangrot J."/>
            <person name="Rosling A."/>
        </authorList>
    </citation>
    <scope>NUCLEOTIDE SEQUENCE</scope>
    <source>
        <strain evidence="1">MA461A</strain>
    </source>
</reference>
<evidence type="ECO:0000313" key="2">
    <source>
        <dbReference type="Proteomes" id="UP000789920"/>
    </source>
</evidence>